<gene>
    <name evidence="1" type="ORF">BST39_00260</name>
</gene>
<dbReference type="InterPro" id="IPR008884">
    <property type="entry name" value="TylF_MeTrfase"/>
</dbReference>
<dbReference type="Pfam" id="PF13578">
    <property type="entry name" value="Methyltransf_24"/>
    <property type="match status" value="1"/>
</dbReference>
<sequence length="216" mass="24602">MKAGRRVTASRLANLRSVLSYLELGHWLAQDFSNATVDVVADQFALFDRALAKVRGQRPLYLEFGVFEGGSMRWWSQHLPHPEARLIGFDSFEGLPQDWRPGLGAGHFDVGGEPPKIDDARVSFVVGWFDDSLPKFDVPEHDQLIINVDCDVYSSAATVLSWAEPFLQPGTLIYFDEFPDRDHEMRAFKELMARSPREFRPLATARGHHWLFEVVN</sequence>
<dbReference type="InterPro" id="IPR029063">
    <property type="entry name" value="SAM-dependent_MTases_sf"/>
</dbReference>
<protein>
    <recommendedName>
        <fullName evidence="3">Macrocin O-methyltransferase</fullName>
    </recommendedName>
</protein>
<dbReference type="PANTHER" id="PTHR40036:SF1">
    <property type="entry name" value="MACROCIN O-METHYLTRANSFERASE"/>
    <property type="match status" value="1"/>
</dbReference>
<evidence type="ECO:0000313" key="2">
    <source>
        <dbReference type="Proteomes" id="UP000192513"/>
    </source>
</evidence>
<dbReference type="Proteomes" id="UP000192513">
    <property type="component" value="Unassembled WGS sequence"/>
</dbReference>
<reference evidence="1 2" key="1">
    <citation type="submission" date="2017-02" db="EMBL/GenBank/DDBJ databases">
        <title>The new phylogeny of genus Mycobacterium.</title>
        <authorList>
            <person name="Tortoli E."/>
            <person name="Trovato A."/>
            <person name="Cirillo D.M."/>
        </authorList>
    </citation>
    <scope>NUCLEOTIDE SEQUENCE [LARGE SCALE GENOMIC DNA]</scope>
    <source>
        <strain evidence="1 2">DSM 45000</strain>
    </source>
</reference>
<name>A0A1X0IGZ2_9MYCO</name>
<accession>A0A1X0IGZ2</accession>
<keyword evidence="2" id="KW-1185">Reference proteome</keyword>
<dbReference type="Gene3D" id="3.40.50.150">
    <property type="entry name" value="Vaccinia Virus protein VP39"/>
    <property type="match status" value="1"/>
</dbReference>
<organism evidence="1 2">
    <name type="scientific">Mycobacterium paraseoulense</name>
    <dbReference type="NCBI Taxonomy" id="590652"/>
    <lineage>
        <taxon>Bacteria</taxon>
        <taxon>Bacillati</taxon>
        <taxon>Actinomycetota</taxon>
        <taxon>Actinomycetes</taxon>
        <taxon>Mycobacteriales</taxon>
        <taxon>Mycobacteriaceae</taxon>
        <taxon>Mycobacterium</taxon>
    </lineage>
</organism>
<dbReference type="AlphaFoldDB" id="A0A1X0IGZ2"/>
<dbReference type="STRING" id="590652.BST39_00260"/>
<evidence type="ECO:0008006" key="3">
    <source>
        <dbReference type="Google" id="ProtNLM"/>
    </source>
</evidence>
<evidence type="ECO:0000313" key="1">
    <source>
        <dbReference type="EMBL" id="ORB46313.1"/>
    </source>
</evidence>
<dbReference type="EMBL" id="MVIE01000001">
    <property type="protein sequence ID" value="ORB46313.1"/>
    <property type="molecule type" value="Genomic_DNA"/>
</dbReference>
<comment type="caution">
    <text evidence="1">The sequence shown here is derived from an EMBL/GenBank/DDBJ whole genome shotgun (WGS) entry which is preliminary data.</text>
</comment>
<dbReference type="PANTHER" id="PTHR40036">
    <property type="entry name" value="MACROCIN O-METHYLTRANSFERASE"/>
    <property type="match status" value="1"/>
</dbReference>
<dbReference type="SUPFAM" id="SSF53335">
    <property type="entry name" value="S-adenosyl-L-methionine-dependent methyltransferases"/>
    <property type="match status" value="1"/>
</dbReference>
<proteinExistence type="predicted"/>